<protein>
    <recommendedName>
        <fullName evidence="4">Pentatricopeptide repeat domain-containing protein</fullName>
    </recommendedName>
</protein>
<evidence type="ECO:0000313" key="2">
    <source>
        <dbReference type="EMBL" id="KAK7427426.1"/>
    </source>
</evidence>
<reference evidence="2 3" key="1">
    <citation type="journal article" date="2025" name="Microbiol. Resour. Announc.">
        <title>Draft genome sequences for Neonectria magnoliae and Neonectria punicea, canker pathogens of Liriodendron tulipifera and Acer saccharum in West Virginia.</title>
        <authorList>
            <person name="Petronek H.M."/>
            <person name="Kasson M.T."/>
            <person name="Metheny A.M."/>
            <person name="Stauder C.M."/>
            <person name="Lovett B."/>
            <person name="Lynch S.C."/>
            <person name="Garnas J.R."/>
            <person name="Kasson L.R."/>
            <person name="Stajich J.E."/>
        </authorList>
    </citation>
    <scope>NUCLEOTIDE SEQUENCE [LARGE SCALE GENOMIC DNA]</scope>
    <source>
        <strain evidence="2 3">NRRL 64651</strain>
    </source>
</reference>
<evidence type="ECO:0000313" key="3">
    <source>
        <dbReference type="Proteomes" id="UP001498421"/>
    </source>
</evidence>
<feature type="region of interest" description="Disordered" evidence="1">
    <location>
        <begin position="78"/>
        <end position="136"/>
    </location>
</feature>
<keyword evidence="3" id="KW-1185">Reference proteome</keyword>
<proteinExistence type="predicted"/>
<feature type="compositionally biased region" description="Basic and acidic residues" evidence="1">
    <location>
        <begin position="123"/>
        <end position="136"/>
    </location>
</feature>
<evidence type="ECO:0000256" key="1">
    <source>
        <dbReference type="SAM" id="MobiDB-lite"/>
    </source>
</evidence>
<accession>A0ABR1I3H7</accession>
<gene>
    <name evidence="2" type="ORF">QQZ08_006032</name>
</gene>
<organism evidence="2 3">
    <name type="scientific">Neonectria magnoliae</name>
    <dbReference type="NCBI Taxonomy" id="2732573"/>
    <lineage>
        <taxon>Eukaryota</taxon>
        <taxon>Fungi</taxon>
        <taxon>Dikarya</taxon>
        <taxon>Ascomycota</taxon>
        <taxon>Pezizomycotina</taxon>
        <taxon>Sordariomycetes</taxon>
        <taxon>Hypocreomycetidae</taxon>
        <taxon>Hypocreales</taxon>
        <taxon>Nectriaceae</taxon>
        <taxon>Neonectria</taxon>
    </lineage>
</organism>
<dbReference type="Proteomes" id="UP001498421">
    <property type="component" value="Unassembled WGS sequence"/>
</dbReference>
<feature type="compositionally biased region" description="Basic and acidic residues" evidence="1">
    <location>
        <begin position="968"/>
        <end position="981"/>
    </location>
</feature>
<feature type="region of interest" description="Disordered" evidence="1">
    <location>
        <begin position="946"/>
        <end position="993"/>
    </location>
</feature>
<evidence type="ECO:0008006" key="4">
    <source>
        <dbReference type="Google" id="ProtNLM"/>
    </source>
</evidence>
<sequence>MAPSHPVQSRTAINALRGVLLTTSCSVILLAEERRQRLKIARAAIDNAKKLHTARVVHNSVALSESFGRREAYPIDLGGDYLTTSNPRGTVRRRRRRNGQPSRTSLRPEAAEPNKLSTTSPPETHETPETRQKKWDEWDTARKELSRLSSPEHFAHQDIFLRVLMDDISVAPGPRQLRIDEHDVDDAHGSKESVEAPTLRLSGQAISKTLDIAVSKDAAPQTPAESLRPNTSTILHAALTGELAATQSTNPNLNPTMKPASPLTAYSRQTGSQGSLEESLVTLDDLIVELKSPEANQAVVAEGHDSVIELLKRLISSEFLAPQAALLRGLRILLSVVSSQEHSKISTVLDTLRPVCKDICLLAVPAMDCLHAKYDIEGVSKLLRHFFQSPVWKSENTPHNLRNTWVTRMLMHYWRKNQSISEIKSIYQLLQDAGLFAEGFLSPITQYSIRRRITLTALDAGDDATAETEMEQLRQLRPKASEYDVKLRGRFAIRDASLGKWEAVWPQVQGLTAKGKTGGQYQNVLSWLTKIYCKDHSASEIDIFVRDLITTHGMTLNQPLAFIIIDRHGRNHDIQALVKWLQYCHNDGLETDQIFFNEVIERCCKYWNLARVHIVHMLKSVREFMPWIYDPYIAKYSVRGALSDLHKPLPGEEPKEDTFRLVSRLPNTPGDSLAAFERTAFRCMNTWALESNWQRVYATFQEASDKGIGFSSRCLRLAVLANIHLEGAHSCTATELVGKAHVEGHDVSGALVPLLVARLESGDSVGKLLREALSQGTHVHDSVYNKAARILTQKGFQEGAIRVCELAAQQNGDGELAYSQFNFASLVYLFTGQRRYSDLRSLVMSFTCRSEWWQGSKECKESLKRAIKAVTTRVAQSAPTNRKVHEEALMYLKQALAHIKELRAATKQDRVVLTQEVVGAFKQMDQIWDLKLDALEEEAPVERRPHTARISWEAPPASSRNAGPLGAEMHEDGQRRIEQAKSGRASKAELPQQKTVRMKELTNEQEDVFVLRQSLAGAFF</sequence>
<dbReference type="EMBL" id="JAZAVK010000053">
    <property type="protein sequence ID" value="KAK7427426.1"/>
    <property type="molecule type" value="Genomic_DNA"/>
</dbReference>
<name>A0ABR1I3H7_9HYPO</name>
<comment type="caution">
    <text evidence="2">The sequence shown here is derived from an EMBL/GenBank/DDBJ whole genome shotgun (WGS) entry which is preliminary data.</text>
</comment>